<dbReference type="GO" id="GO:0016717">
    <property type="term" value="F:oxidoreductase activity, acting on paired donors, with oxidation of a pair of donors resulting in the reduction of molecular oxygen to two molecules of water"/>
    <property type="evidence" value="ECO:0007669"/>
    <property type="project" value="InterPro"/>
</dbReference>
<evidence type="ECO:0000256" key="2">
    <source>
        <dbReference type="ARBA" id="ARBA00008749"/>
    </source>
</evidence>
<dbReference type="EMBL" id="PVNL01000031">
    <property type="protein sequence ID" value="PRQ08997.1"/>
    <property type="molecule type" value="Genomic_DNA"/>
</dbReference>
<accession>A0A2S9YV61</accession>
<dbReference type="CDD" id="cd03505">
    <property type="entry name" value="Delta9-FADS-like"/>
    <property type="match status" value="1"/>
</dbReference>
<evidence type="ECO:0000256" key="5">
    <source>
        <dbReference type="ARBA" id="ARBA00022989"/>
    </source>
</evidence>
<dbReference type="GO" id="GO:0006631">
    <property type="term" value="P:fatty acid metabolic process"/>
    <property type="evidence" value="ECO:0007669"/>
    <property type="project" value="UniProtKB-KW"/>
</dbReference>
<keyword evidence="6" id="KW-0560">Oxidoreductase</keyword>
<keyword evidence="7" id="KW-0408">Iron</keyword>
<feature type="domain" description="Fatty acid desaturase" evidence="11">
    <location>
        <begin position="54"/>
        <end position="274"/>
    </location>
</feature>
<dbReference type="InterPro" id="IPR015876">
    <property type="entry name" value="Acyl-CoA_DS"/>
</dbReference>
<evidence type="ECO:0000256" key="3">
    <source>
        <dbReference type="ARBA" id="ARBA00022692"/>
    </source>
</evidence>
<feature type="transmembrane region" description="Helical" evidence="10">
    <location>
        <begin position="54"/>
        <end position="72"/>
    </location>
</feature>
<feature type="transmembrane region" description="Helical" evidence="10">
    <location>
        <begin position="181"/>
        <end position="203"/>
    </location>
</feature>
<comment type="subcellular location">
    <subcellularLocation>
        <location evidence="1">Membrane</location>
        <topology evidence="1">Multi-pass membrane protein</topology>
    </subcellularLocation>
</comment>
<dbReference type="OrthoDB" id="19906at2"/>
<dbReference type="Proteomes" id="UP000238823">
    <property type="component" value="Unassembled WGS sequence"/>
</dbReference>
<keyword evidence="4" id="KW-0276">Fatty acid metabolism</keyword>
<reference evidence="12 13" key="1">
    <citation type="submission" date="2018-03" db="EMBL/GenBank/DDBJ databases">
        <title>Draft Genome Sequences of the Obligatory Marine Myxobacteria Enhygromyxa salina SWB007.</title>
        <authorList>
            <person name="Poehlein A."/>
            <person name="Moghaddam J.A."/>
            <person name="Harms H."/>
            <person name="Alanjari M."/>
            <person name="Koenig G.M."/>
            <person name="Daniel R."/>
            <person name="Schaeberle T.F."/>
        </authorList>
    </citation>
    <scope>NUCLEOTIDE SEQUENCE [LARGE SCALE GENOMIC DNA]</scope>
    <source>
        <strain evidence="12 13">SWB007</strain>
    </source>
</reference>
<dbReference type="Pfam" id="PF00487">
    <property type="entry name" value="FA_desaturase"/>
    <property type="match status" value="1"/>
</dbReference>
<evidence type="ECO:0000256" key="7">
    <source>
        <dbReference type="ARBA" id="ARBA00023004"/>
    </source>
</evidence>
<dbReference type="InterPro" id="IPR005804">
    <property type="entry name" value="FA_desaturase_dom"/>
</dbReference>
<keyword evidence="3 10" id="KW-0812">Transmembrane</keyword>
<sequence>MGSTSDDAKRRPRRARRRWIDRAAVALVLSVPTAGVFIGAWLAWRGDVLETPNLAVFLILWIATLFGVEGGFHRYFSHRSYRARPGVEAVLAGLGSMAFQGPVLWWAATHRRHHERSDRPGDPHSPQLRGPGVRGLLLGLWDGHVGWLFGEVDAISRKSTWAKYVPDLLEKPMIWSIHRNYLWWLALGFVLPAMLGGVLTGTWHGTWVGFVWGGLIRTFLVNHAIWAVNSICHVYGSRPFALHTRDRSANNGWVALVSLGAGWHHNHHVFPGSATTSVHAWQVDGCGLILRGLARLGLVSELGTPPADLHQPGWTRRVRVHLDDAPAELVNLRSDRAFVETRLRRSIGAQVQLDDFVVEEPDAEAQLAAIPRIQAIVERVSPHGLVLRFSTTPEQAAALARLTRRERYEA</sequence>
<keyword evidence="9 10" id="KW-0472">Membrane</keyword>
<evidence type="ECO:0000256" key="10">
    <source>
        <dbReference type="SAM" id="Phobius"/>
    </source>
</evidence>
<evidence type="ECO:0000313" key="12">
    <source>
        <dbReference type="EMBL" id="PRQ08997.1"/>
    </source>
</evidence>
<dbReference type="GO" id="GO:0016020">
    <property type="term" value="C:membrane"/>
    <property type="evidence" value="ECO:0007669"/>
    <property type="project" value="UniProtKB-SubCell"/>
</dbReference>
<comment type="caution">
    <text evidence="12">The sequence shown here is derived from an EMBL/GenBank/DDBJ whole genome shotgun (WGS) entry which is preliminary data.</text>
</comment>
<evidence type="ECO:0000256" key="4">
    <source>
        <dbReference type="ARBA" id="ARBA00022832"/>
    </source>
</evidence>
<dbReference type="PANTHER" id="PTHR11351:SF3">
    <property type="entry name" value="BLL4393 PROTEIN"/>
    <property type="match status" value="1"/>
</dbReference>
<evidence type="ECO:0000259" key="11">
    <source>
        <dbReference type="Pfam" id="PF00487"/>
    </source>
</evidence>
<keyword evidence="8" id="KW-0443">Lipid metabolism</keyword>
<organism evidence="12 13">
    <name type="scientific">Enhygromyxa salina</name>
    <dbReference type="NCBI Taxonomy" id="215803"/>
    <lineage>
        <taxon>Bacteria</taxon>
        <taxon>Pseudomonadati</taxon>
        <taxon>Myxococcota</taxon>
        <taxon>Polyangia</taxon>
        <taxon>Nannocystales</taxon>
        <taxon>Nannocystaceae</taxon>
        <taxon>Enhygromyxa</taxon>
    </lineage>
</organism>
<dbReference type="RefSeq" id="WP_106088316.1">
    <property type="nucleotide sequence ID" value="NZ_PVNL01000031.1"/>
</dbReference>
<feature type="transmembrane region" description="Helical" evidence="10">
    <location>
        <begin position="19"/>
        <end position="42"/>
    </location>
</feature>
<dbReference type="PANTHER" id="PTHR11351">
    <property type="entry name" value="ACYL-COA DESATURASE"/>
    <property type="match status" value="1"/>
</dbReference>
<comment type="similarity">
    <text evidence="2">Belongs to the fatty acid desaturase type 2 family.</text>
</comment>
<name>A0A2S9YV61_9BACT</name>
<evidence type="ECO:0000256" key="8">
    <source>
        <dbReference type="ARBA" id="ARBA00023098"/>
    </source>
</evidence>
<evidence type="ECO:0000256" key="6">
    <source>
        <dbReference type="ARBA" id="ARBA00023002"/>
    </source>
</evidence>
<protein>
    <submittedName>
        <fullName evidence="12">Fatty acid desaturase</fullName>
    </submittedName>
</protein>
<keyword evidence="5 10" id="KW-1133">Transmembrane helix</keyword>
<proteinExistence type="inferred from homology"/>
<evidence type="ECO:0000256" key="9">
    <source>
        <dbReference type="ARBA" id="ARBA00023136"/>
    </source>
</evidence>
<gene>
    <name evidence="12" type="ORF">ENSA7_12680</name>
</gene>
<evidence type="ECO:0000313" key="13">
    <source>
        <dbReference type="Proteomes" id="UP000238823"/>
    </source>
</evidence>
<evidence type="ECO:0000256" key="1">
    <source>
        <dbReference type="ARBA" id="ARBA00004141"/>
    </source>
</evidence>
<feature type="transmembrane region" description="Helical" evidence="10">
    <location>
        <begin position="209"/>
        <end position="228"/>
    </location>
</feature>
<dbReference type="AlphaFoldDB" id="A0A2S9YV61"/>